<accession>A0A090NYT1</accession>
<sequence length="37" mass="4113">MVADEYFVSNGKLSAHRYPVVAYPVNKTQNRLGDASN</sequence>
<comment type="caution">
    <text evidence="1">The sequence shown here is derived from an EMBL/GenBank/DDBJ whole genome shotgun (WGS) entry which is preliminary data.</text>
</comment>
<name>A0A090NYT1_SHIDY</name>
<evidence type="ECO:0000313" key="2">
    <source>
        <dbReference type="Proteomes" id="UP000017944"/>
    </source>
</evidence>
<dbReference type="PATRIC" id="fig|1401327.3.peg.456"/>
<reference evidence="1 2" key="1">
    <citation type="submission" date="2013-10" db="EMBL/GenBank/DDBJ databases">
        <title>Draft genomes and the virulence plasmids of Sd1617 vaccine constructs: WRSd3 and WRSd5.</title>
        <authorList>
            <person name="Aksomboon Vongsawan A."/>
            <person name="Venkatesan M.M."/>
            <person name="Vaisvil B."/>
            <person name="Emel G."/>
            <person name="Kepatral V."/>
            <person name="Sethabutr O."/>
            <person name="Serichantalergs O."/>
            <person name="Mason C."/>
        </authorList>
    </citation>
    <scope>NUCLEOTIDE SEQUENCE [LARGE SCALE GENOMIC DNA]</scope>
    <source>
        <strain evidence="1 2">WRSd3</strain>
    </source>
</reference>
<proteinExistence type="predicted"/>
<evidence type="ECO:0000313" key="1">
    <source>
        <dbReference type="EMBL" id="ESU81803.1"/>
    </source>
</evidence>
<dbReference type="Proteomes" id="UP000017944">
    <property type="component" value="Unassembled WGS sequence"/>
</dbReference>
<protein>
    <submittedName>
        <fullName evidence="1">Uncharacterized protein</fullName>
    </submittedName>
</protein>
<dbReference type="AlphaFoldDB" id="A0A090NYT1"/>
<organism evidence="1 2">
    <name type="scientific">Shigella dysenteriae WRSd3</name>
    <dbReference type="NCBI Taxonomy" id="1401327"/>
    <lineage>
        <taxon>Bacteria</taxon>
        <taxon>Pseudomonadati</taxon>
        <taxon>Pseudomonadota</taxon>
        <taxon>Gammaproteobacteria</taxon>
        <taxon>Enterobacterales</taxon>
        <taxon>Enterobacteriaceae</taxon>
        <taxon>Shigella</taxon>
    </lineage>
</organism>
<gene>
    <name evidence="1" type="ORF">WRSd3_00496</name>
</gene>
<dbReference type="EMBL" id="AXUT01000036">
    <property type="protein sequence ID" value="ESU81803.1"/>
    <property type="molecule type" value="Genomic_DNA"/>
</dbReference>